<evidence type="ECO:0000256" key="2">
    <source>
        <dbReference type="ARBA" id="ARBA00007168"/>
    </source>
</evidence>
<dbReference type="GO" id="GO:0022857">
    <property type="term" value="F:transmembrane transporter activity"/>
    <property type="evidence" value="ECO:0007669"/>
    <property type="project" value="UniProtKB-UniRule"/>
</dbReference>
<feature type="transmembrane region" description="Helical" evidence="6">
    <location>
        <begin position="270"/>
        <end position="294"/>
    </location>
</feature>
<dbReference type="Pfam" id="PF04515">
    <property type="entry name" value="Choline_transpo"/>
    <property type="match status" value="2"/>
</dbReference>
<evidence type="ECO:0000313" key="7">
    <source>
        <dbReference type="EMBL" id="CAD7569131.1"/>
    </source>
</evidence>
<evidence type="ECO:0000256" key="1">
    <source>
        <dbReference type="ARBA" id="ARBA00004141"/>
    </source>
</evidence>
<gene>
    <name evidence="7" type="ORF">TCMB3V08_LOCUS1880</name>
</gene>
<protein>
    <recommendedName>
        <fullName evidence="6">Choline transporter-like protein</fullName>
    </recommendedName>
</protein>
<dbReference type="PANTHER" id="PTHR12385">
    <property type="entry name" value="CHOLINE TRANSPORTER-LIKE (SLC FAMILY 44)"/>
    <property type="match status" value="1"/>
</dbReference>
<dbReference type="PANTHER" id="PTHR12385:SF96">
    <property type="entry name" value="CHOLINE TRANSPORTER-LIKE PROTEIN"/>
    <property type="match status" value="1"/>
</dbReference>
<comment type="similarity">
    <text evidence="2 6">Belongs to the CTL (choline transporter-like) family.</text>
</comment>
<reference evidence="7" key="1">
    <citation type="submission" date="2020-11" db="EMBL/GenBank/DDBJ databases">
        <authorList>
            <person name="Tran Van P."/>
        </authorList>
    </citation>
    <scope>NUCLEOTIDE SEQUENCE</scope>
</reference>
<comment type="subcellular location">
    <subcellularLocation>
        <location evidence="6">Cell membrane</location>
        <topology evidence="6">Multi-pass membrane protein</topology>
    </subcellularLocation>
    <subcellularLocation>
        <location evidence="1">Membrane</location>
        <topology evidence="1">Multi-pass membrane protein</topology>
    </subcellularLocation>
</comment>
<evidence type="ECO:0000256" key="4">
    <source>
        <dbReference type="ARBA" id="ARBA00022989"/>
    </source>
</evidence>
<organism evidence="7">
    <name type="scientific">Timema californicum</name>
    <name type="common">California timema</name>
    <name type="synonym">Walking stick</name>
    <dbReference type="NCBI Taxonomy" id="61474"/>
    <lineage>
        <taxon>Eukaryota</taxon>
        <taxon>Metazoa</taxon>
        <taxon>Ecdysozoa</taxon>
        <taxon>Arthropoda</taxon>
        <taxon>Hexapoda</taxon>
        <taxon>Insecta</taxon>
        <taxon>Pterygota</taxon>
        <taxon>Neoptera</taxon>
        <taxon>Polyneoptera</taxon>
        <taxon>Phasmatodea</taxon>
        <taxon>Timematodea</taxon>
        <taxon>Timematoidea</taxon>
        <taxon>Timematidae</taxon>
        <taxon>Timema</taxon>
    </lineage>
</organism>
<accession>A0A7R9IY56</accession>
<feature type="transmembrane region" description="Helical" evidence="6">
    <location>
        <begin position="246"/>
        <end position="264"/>
    </location>
</feature>
<feature type="transmembrane region" description="Helical" evidence="6">
    <location>
        <begin position="424"/>
        <end position="446"/>
    </location>
</feature>
<dbReference type="InterPro" id="IPR007603">
    <property type="entry name" value="Choline_transptr-like"/>
</dbReference>
<feature type="transmembrane region" description="Helical" evidence="6">
    <location>
        <begin position="379"/>
        <end position="403"/>
    </location>
</feature>
<feature type="transmembrane region" description="Helical" evidence="6">
    <location>
        <begin position="111"/>
        <end position="133"/>
    </location>
</feature>
<dbReference type="EMBL" id="OE179554">
    <property type="protein sequence ID" value="CAD7569131.1"/>
    <property type="molecule type" value="Genomic_DNA"/>
</dbReference>
<keyword evidence="5 6" id="KW-0472">Membrane</keyword>
<dbReference type="AlphaFoldDB" id="A0A7R9IY56"/>
<name>A0A7R9IY56_TIMCA</name>
<keyword evidence="4 6" id="KW-1133">Transmembrane helix</keyword>
<comment type="caution">
    <text evidence="6">Lacks conserved residue(s) required for the propagation of feature annotation.</text>
</comment>
<feature type="transmembrane region" description="Helical" evidence="6">
    <location>
        <begin position="315"/>
        <end position="339"/>
    </location>
</feature>
<keyword evidence="3 6" id="KW-0812">Transmembrane</keyword>
<sequence length="602" mass="68481">MPVHCSFIKLSHLFLLPTETNTGRTREGTRTHMSNICVSLSPGKLYSLIQFEGYLKLYQGEFSRYERTMGSCCSGGDKVEPLAGKTELDSTATSKFVEDVEKNKNRSCTDIFFLILLFGFIVSLGCLIAYCGINGDPYRIINGYDKCGNICGRKNPRADANKFPCYGEDQTKKKLLLVTEAEKILFNYQNVNRECVEKCSTGYRKYLNRCVPEITSSTKNTVVSKTGIKDFFQEASEDINMSWKEILYLCIIAMTFCIVILILFRFLAGVMVWLVLVGVVIASIAGTIYLWITWKKKKDAFSGSQVNEEVNQRTVITYLVAAIIATIITVIVLLVILVMRKRIALVITLFKEAGKAIQNMPFLLFEPFLVTRWYNLFGLFWFTQFIMGCQHMVIAGAVSKWFFTRNKSSLDSPILKSFKNLVRYHLGTVAMGSLLIALVQMVRVVLTFVQNRLKGYDNSVTRCLFKCCQCCLYLLEKFLKFFTRNAYIQTGERRTKAGERKMTWKEPLAGKGETWFLGLPLVFSDGKWVTGSITIFSSFFVRCSYDSPVRPPSLNNFLFQHVANKSKNILKWNLSKTVKKPLELLTHLQPVIAKFGAQCLNE</sequence>
<evidence type="ECO:0000256" key="3">
    <source>
        <dbReference type="ARBA" id="ARBA00022692"/>
    </source>
</evidence>
<dbReference type="GO" id="GO:0005886">
    <property type="term" value="C:plasma membrane"/>
    <property type="evidence" value="ECO:0007669"/>
    <property type="project" value="UniProtKB-SubCell"/>
</dbReference>
<proteinExistence type="inferred from homology"/>
<comment type="function">
    <text evidence="6">Choline transporter.</text>
</comment>
<evidence type="ECO:0000256" key="5">
    <source>
        <dbReference type="ARBA" id="ARBA00023136"/>
    </source>
</evidence>
<evidence type="ECO:0000256" key="6">
    <source>
        <dbReference type="RuleBase" id="RU368066"/>
    </source>
</evidence>